<dbReference type="InterPro" id="IPR000515">
    <property type="entry name" value="MetI-like"/>
</dbReference>
<dbReference type="Proteomes" id="UP000261905">
    <property type="component" value="Unassembled WGS sequence"/>
</dbReference>
<keyword evidence="6 7" id="KW-0472">Membrane</keyword>
<dbReference type="GO" id="GO:0055085">
    <property type="term" value="P:transmembrane transport"/>
    <property type="evidence" value="ECO:0007669"/>
    <property type="project" value="InterPro"/>
</dbReference>
<dbReference type="Pfam" id="PF00528">
    <property type="entry name" value="BPD_transp_1"/>
    <property type="match status" value="1"/>
</dbReference>
<dbReference type="PANTHER" id="PTHR30193:SF37">
    <property type="entry name" value="INNER MEMBRANE ABC TRANSPORTER PERMEASE PROTEIN YCJO"/>
    <property type="match status" value="1"/>
</dbReference>
<keyword evidence="2 7" id="KW-0813">Transport</keyword>
<evidence type="ECO:0000256" key="3">
    <source>
        <dbReference type="ARBA" id="ARBA00022475"/>
    </source>
</evidence>
<comment type="caution">
    <text evidence="9">The sequence shown here is derived from an EMBL/GenBank/DDBJ whole genome shotgun (WGS) entry which is preliminary data.</text>
</comment>
<keyword evidence="4 7" id="KW-0812">Transmembrane</keyword>
<keyword evidence="5 7" id="KW-1133">Transmembrane helix</keyword>
<feature type="transmembrane region" description="Helical" evidence="7">
    <location>
        <begin position="269"/>
        <end position="288"/>
    </location>
</feature>
<evidence type="ECO:0000313" key="9">
    <source>
        <dbReference type="EMBL" id="REK69191.1"/>
    </source>
</evidence>
<accession>A0A371NZZ6</accession>
<dbReference type="CDD" id="cd06261">
    <property type="entry name" value="TM_PBP2"/>
    <property type="match status" value="1"/>
</dbReference>
<evidence type="ECO:0000256" key="2">
    <source>
        <dbReference type="ARBA" id="ARBA00022448"/>
    </source>
</evidence>
<dbReference type="SUPFAM" id="SSF161098">
    <property type="entry name" value="MetI-like"/>
    <property type="match status" value="1"/>
</dbReference>
<dbReference type="EMBL" id="QUBQ01000010">
    <property type="protein sequence ID" value="REK69191.1"/>
    <property type="molecule type" value="Genomic_DNA"/>
</dbReference>
<dbReference type="GO" id="GO:0005886">
    <property type="term" value="C:plasma membrane"/>
    <property type="evidence" value="ECO:0007669"/>
    <property type="project" value="UniProtKB-SubCell"/>
</dbReference>
<feature type="domain" description="ABC transmembrane type-1" evidence="8">
    <location>
        <begin position="73"/>
        <end position="287"/>
    </location>
</feature>
<evidence type="ECO:0000256" key="5">
    <source>
        <dbReference type="ARBA" id="ARBA00022989"/>
    </source>
</evidence>
<reference evidence="9 10" key="1">
    <citation type="submission" date="2018-08" db="EMBL/GenBank/DDBJ databases">
        <title>Paenibacillus sp. M4BSY-1, whole genome shotgun sequence.</title>
        <authorList>
            <person name="Tuo L."/>
        </authorList>
    </citation>
    <scope>NUCLEOTIDE SEQUENCE [LARGE SCALE GENOMIC DNA]</scope>
    <source>
        <strain evidence="9 10">M4BSY-1</strain>
    </source>
</reference>
<evidence type="ECO:0000259" key="8">
    <source>
        <dbReference type="PROSITE" id="PS50928"/>
    </source>
</evidence>
<dbReference type="PANTHER" id="PTHR30193">
    <property type="entry name" value="ABC TRANSPORTER PERMEASE PROTEIN"/>
    <property type="match status" value="1"/>
</dbReference>
<dbReference type="InterPro" id="IPR051393">
    <property type="entry name" value="ABC_transporter_permease"/>
</dbReference>
<feature type="transmembrane region" description="Helical" evidence="7">
    <location>
        <begin position="77"/>
        <end position="98"/>
    </location>
</feature>
<dbReference type="Gene3D" id="1.10.3720.10">
    <property type="entry name" value="MetI-like"/>
    <property type="match status" value="1"/>
</dbReference>
<dbReference type="InterPro" id="IPR035906">
    <property type="entry name" value="MetI-like_sf"/>
</dbReference>
<dbReference type="AlphaFoldDB" id="A0A371NZZ6"/>
<feature type="transmembrane region" description="Helical" evidence="7">
    <location>
        <begin position="160"/>
        <end position="185"/>
    </location>
</feature>
<proteinExistence type="inferred from homology"/>
<sequence>MEMLGKGKRFNKLLPYLLVAPIVIWIVVTIFIPLFSVIKESFYSTGFIGTKGTFVGLDQYKSTLTSSAYWTAWKKSLIWVFGNGLMQTVLAFSVALLLNKASRMTNFARNWIIIPWIIPTIVVAIFWQWIFNGSYGIFNNVLQSLHLIDKPINLLGDSFWSFPIVIFINTWHWFPFMAVIVLAGLSTISQDIYEAADVDGANVWQKFWRITFPSLGKITFALGLVGTLWSFNIFDTIYILTGGGPAGASTTVPVMIYQQAFEQFKIGQASATSIITAVFLSIFAFFFLKYAGPKED</sequence>
<gene>
    <name evidence="9" type="ORF">DX130_26030</name>
</gene>
<dbReference type="PROSITE" id="PS50928">
    <property type="entry name" value="ABC_TM1"/>
    <property type="match status" value="1"/>
</dbReference>
<evidence type="ECO:0000256" key="7">
    <source>
        <dbReference type="RuleBase" id="RU363032"/>
    </source>
</evidence>
<name>A0A371NZZ6_9BACL</name>
<comment type="similarity">
    <text evidence="7">Belongs to the binding-protein-dependent transport system permease family.</text>
</comment>
<evidence type="ECO:0000256" key="1">
    <source>
        <dbReference type="ARBA" id="ARBA00004651"/>
    </source>
</evidence>
<feature type="transmembrane region" description="Helical" evidence="7">
    <location>
        <begin position="237"/>
        <end position="257"/>
    </location>
</feature>
<feature type="transmembrane region" description="Helical" evidence="7">
    <location>
        <begin position="214"/>
        <end position="231"/>
    </location>
</feature>
<keyword evidence="3" id="KW-1003">Cell membrane</keyword>
<protein>
    <submittedName>
        <fullName evidence="9">Sugar ABC transporter permease</fullName>
    </submittedName>
</protein>
<feature type="transmembrane region" description="Helical" evidence="7">
    <location>
        <begin position="13"/>
        <end position="35"/>
    </location>
</feature>
<keyword evidence="10" id="KW-1185">Reference proteome</keyword>
<evidence type="ECO:0000256" key="6">
    <source>
        <dbReference type="ARBA" id="ARBA00023136"/>
    </source>
</evidence>
<evidence type="ECO:0000256" key="4">
    <source>
        <dbReference type="ARBA" id="ARBA00022692"/>
    </source>
</evidence>
<organism evidence="9 10">
    <name type="scientific">Paenibacillus paeoniae</name>
    <dbReference type="NCBI Taxonomy" id="2292705"/>
    <lineage>
        <taxon>Bacteria</taxon>
        <taxon>Bacillati</taxon>
        <taxon>Bacillota</taxon>
        <taxon>Bacilli</taxon>
        <taxon>Bacillales</taxon>
        <taxon>Paenibacillaceae</taxon>
        <taxon>Paenibacillus</taxon>
    </lineage>
</organism>
<comment type="subcellular location">
    <subcellularLocation>
        <location evidence="1 7">Cell membrane</location>
        <topology evidence="1 7">Multi-pass membrane protein</topology>
    </subcellularLocation>
</comment>
<evidence type="ECO:0000313" key="10">
    <source>
        <dbReference type="Proteomes" id="UP000261905"/>
    </source>
</evidence>
<dbReference type="OrthoDB" id="9809527at2"/>
<feature type="transmembrane region" description="Helical" evidence="7">
    <location>
        <begin position="110"/>
        <end position="130"/>
    </location>
</feature>